<evidence type="ECO:0000313" key="2">
    <source>
        <dbReference type="Proteomes" id="UP000012073"/>
    </source>
</evidence>
<dbReference type="RefSeq" id="XP_005715574.1">
    <property type="nucleotide sequence ID" value="XM_005715517.1"/>
</dbReference>
<accession>R7QE96</accession>
<dbReference type="EMBL" id="HG001744">
    <property type="protein sequence ID" value="CDF35755.1"/>
    <property type="molecule type" value="Genomic_DNA"/>
</dbReference>
<evidence type="ECO:0000313" key="1">
    <source>
        <dbReference type="EMBL" id="CDF35755.1"/>
    </source>
</evidence>
<dbReference type="Gramene" id="CDF35755">
    <property type="protein sequence ID" value="CDF35755"/>
    <property type="gene ID" value="CHC_T00004210001"/>
</dbReference>
<dbReference type="GeneID" id="17323291"/>
<reference evidence="2" key="1">
    <citation type="journal article" date="2013" name="Proc. Natl. Acad. Sci. U.S.A.">
        <title>Genome structure and metabolic features in the red seaweed Chondrus crispus shed light on evolution of the Archaeplastida.</title>
        <authorList>
            <person name="Collen J."/>
            <person name="Porcel B."/>
            <person name="Carre W."/>
            <person name="Ball S.G."/>
            <person name="Chaparro C."/>
            <person name="Tonon T."/>
            <person name="Barbeyron T."/>
            <person name="Michel G."/>
            <person name="Noel B."/>
            <person name="Valentin K."/>
            <person name="Elias M."/>
            <person name="Artiguenave F."/>
            <person name="Arun A."/>
            <person name="Aury J.M."/>
            <person name="Barbosa-Neto J.F."/>
            <person name="Bothwell J.H."/>
            <person name="Bouget F.Y."/>
            <person name="Brillet L."/>
            <person name="Cabello-Hurtado F."/>
            <person name="Capella-Gutierrez S."/>
            <person name="Charrier B."/>
            <person name="Cladiere L."/>
            <person name="Cock J.M."/>
            <person name="Coelho S.M."/>
            <person name="Colleoni C."/>
            <person name="Czjzek M."/>
            <person name="Da Silva C."/>
            <person name="Delage L."/>
            <person name="Denoeud F."/>
            <person name="Deschamps P."/>
            <person name="Dittami S.M."/>
            <person name="Gabaldon T."/>
            <person name="Gachon C.M."/>
            <person name="Groisillier A."/>
            <person name="Herve C."/>
            <person name="Jabbari K."/>
            <person name="Katinka M."/>
            <person name="Kloareg B."/>
            <person name="Kowalczyk N."/>
            <person name="Labadie K."/>
            <person name="Leblanc C."/>
            <person name="Lopez P.J."/>
            <person name="McLachlan D.H."/>
            <person name="Meslet-Cladiere L."/>
            <person name="Moustafa A."/>
            <person name="Nehr Z."/>
            <person name="Nyvall Collen P."/>
            <person name="Panaud O."/>
            <person name="Partensky F."/>
            <person name="Poulain J."/>
            <person name="Rensing S.A."/>
            <person name="Rousvoal S."/>
            <person name="Samson G."/>
            <person name="Symeonidi A."/>
            <person name="Weissenbach J."/>
            <person name="Zambounis A."/>
            <person name="Wincker P."/>
            <person name="Boyen C."/>
        </authorList>
    </citation>
    <scope>NUCLEOTIDE SEQUENCE [LARGE SCALE GENOMIC DNA]</scope>
    <source>
        <strain evidence="2">cv. Stackhouse</strain>
    </source>
</reference>
<gene>
    <name evidence="1" type="ORF">CHC_T00004210001</name>
</gene>
<dbReference type="AlphaFoldDB" id="R7QE96"/>
<dbReference type="Proteomes" id="UP000012073">
    <property type="component" value="Unassembled WGS sequence"/>
</dbReference>
<protein>
    <submittedName>
        <fullName evidence="1">Uncharacterized protein</fullName>
    </submittedName>
</protein>
<sequence length="127" mass="14440">MSSQSHSLMRNGGDICPITVRISPSPSEFYSHRLIFTPAVRYSRPPSTPSDRIIIYCATNQASMRPCAFLNNGRNAFQGRRRPKDTPDGFFPRRTHRYANHTVSRVSAWRFCRRAIPRGARGPAHPI</sequence>
<organism evidence="1 2">
    <name type="scientific">Chondrus crispus</name>
    <name type="common">Carrageen Irish moss</name>
    <name type="synonym">Polymorpha crispa</name>
    <dbReference type="NCBI Taxonomy" id="2769"/>
    <lineage>
        <taxon>Eukaryota</taxon>
        <taxon>Rhodophyta</taxon>
        <taxon>Florideophyceae</taxon>
        <taxon>Rhodymeniophycidae</taxon>
        <taxon>Gigartinales</taxon>
        <taxon>Gigartinaceae</taxon>
        <taxon>Chondrus</taxon>
    </lineage>
</organism>
<keyword evidence="2" id="KW-1185">Reference proteome</keyword>
<dbReference type="KEGG" id="ccp:CHC_T00004210001"/>
<name>R7QE96_CHOCR</name>
<proteinExistence type="predicted"/>